<organism evidence="1 2">
    <name type="scientific">Hyalomma asiaticum</name>
    <name type="common">Tick</name>
    <dbReference type="NCBI Taxonomy" id="266040"/>
    <lineage>
        <taxon>Eukaryota</taxon>
        <taxon>Metazoa</taxon>
        <taxon>Ecdysozoa</taxon>
        <taxon>Arthropoda</taxon>
        <taxon>Chelicerata</taxon>
        <taxon>Arachnida</taxon>
        <taxon>Acari</taxon>
        <taxon>Parasitiformes</taxon>
        <taxon>Ixodida</taxon>
        <taxon>Ixodoidea</taxon>
        <taxon>Ixodidae</taxon>
        <taxon>Hyalomminae</taxon>
        <taxon>Hyalomma</taxon>
    </lineage>
</organism>
<keyword evidence="2" id="KW-1185">Reference proteome</keyword>
<sequence>MVRHRAWQTGKPDRGGRNVKRPPTKLSLKNKKPNMQQLPSTSQRKGDFEQSESITTRDSSSDFTSSCEIPRRLLKDDDSFLVNFGSPVNPTSSTPKNYIKCGNMVYKDSIEQSGLIVMNSMDSSSLRFLDSSKEPCSEQTHAASGAVLSVHIPEKRTSWVTIRKNRNRTNLSCDDEANRTGARPSFESAEASNSVWDSPVTEEWSPVLVSTPLSNAQVNMGEARKRWFLSSVVETPRVATTAKCNGLVSAQASVTRQEQVQGTRAHQARCGVKRKLSSVVHFQVPPLESHSGLSWESVSESEAIATSQLRDNSGHTSYVTNSSRSELPCSITLVPCIDGSAELFVSQQTQARTSDVSIGVAHVQEGASSKLGTTFKVDSVKLDTLGSRGSSDVLQIKETEPRVLMTPKASCQMLGNDSQLFTKELRVTLIDIMKTSNADKECLRSSSLSVAQTCSEETSLSKEIALQETFKLKDLHVVLTDMKHQAARLIKNVQYCSPYMSSPIDRNDSIEEIPTLEKFQVKHLHIILEDVRSRSETQNKRSASPINGNTVGIFSTNNPLCTTCSDDIVQSSLTKDRALWEKFQLKDVRVILRDLKDLSATKQQKNEAHMESTFPWKEPLAHELLCPPFAHVHLQSPSSSPGLQCNNSASLDAAVSPMHQRSNPSFQQCPGESSEAKWANHLNSKSGQMEQVHPRTNDKETTKNAHVRKSSAGHYENTLGNEALSLPSVALTCKARSKVDRTTDDLVVHVAPRPHTSSKRETDFEQMLEPWSSQLKEVKVVLRKCTQLQPMQPPPLPISKKRVMKSLNCSNTQRADRVQERRITASSCKSLQNKSACKKENRAACMRRQARLTMARKSAIPSRVPLDASQTLLDMCYQKKALTFKEALGTRAFKECVKIGEGAYGEVFRIGHGSDASAIKIVPIEGSFPVNGENQKTASQILPEAIICQYVTTYHGALRMHVGLLYYIQDRYHPALLKQWDVYNSERTSENDRPDCFKADQKFLMFQFSDGGTSLEDYEINSATEARSIFLQVACALAVAESALEFEHRDLHWGNVLVAPVKQRSIRCHLPQGSFTLETNGVLASVIDYTLSRLHKGGAVVFTDLSQDEMLFRGVGDYQFDIYRHMKEHNQNDWKSFKPYTNALWLHYLSCKLLEKCRSSARSRQQSSALAELGEWSNKLILQCPSSVDIFLKCIGTQSREKRAGVCVSADERLFH</sequence>
<dbReference type="EMBL" id="CM023482">
    <property type="protein sequence ID" value="KAH6939275.1"/>
    <property type="molecule type" value="Genomic_DNA"/>
</dbReference>
<protein>
    <submittedName>
        <fullName evidence="1">Uncharacterized protein</fullName>
    </submittedName>
</protein>
<name>A0ACB7SXC1_HYAAI</name>
<proteinExistence type="predicted"/>
<evidence type="ECO:0000313" key="1">
    <source>
        <dbReference type="EMBL" id="KAH6939275.1"/>
    </source>
</evidence>
<comment type="caution">
    <text evidence="1">The sequence shown here is derived from an EMBL/GenBank/DDBJ whole genome shotgun (WGS) entry which is preliminary data.</text>
</comment>
<gene>
    <name evidence="1" type="ORF">HPB50_016747</name>
</gene>
<evidence type="ECO:0000313" key="2">
    <source>
        <dbReference type="Proteomes" id="UP000821845"/>
    </source>
</evidence>
<dbReference type="Proteomes" id="UP000821845">
    <property type="component" value="Chromosome 2"/>
</dbReference>
<reference evidence="1" key="1">
    <citation type="submission" date="2020-05" db="EMBL/GenBank/DDBJ databases">
        <title>Large-scale comparative analyses of tick genomes elucidate their genetic diversity and vector capacities.</title>
        <authorList>
            <person name="Jia N."/>
            <person name="Wang J."/>
            <person name="Shi W."/>
            <person name="Du L."/>
            <person name="Sun Y."/>
            <person name="Zhan W."/>
            <person name="Jiang J."/>
            <person name="Wang Q."/>
            <person name="Zhang B."/>
            <person name="Ji P."/>
            <person name="Sakyi L.B."/>
            <person name="Cui X."/>
            <person name="Yuan T."/>
            <person name="Jiang B."/>
            <person name="Yang W."/>
            <person name="Lam T.T.-Y."/>
            <person name="Chang Q."/>
            <person name="Ding S."/>
            <person name="Wang X."/>
            <person name="Zhu J."/>
            <person name="Ruan X."/>
            <person name="Zhao L."/>
            <person name="Wei J."/>
            <person name="Que T."/>
            <person name="Du C."/>
            <person name="Cheng J."/>
            <person name="Dai P."/>
            <person name="Han X."/>
            <person name="Huang E."/>
            <person name="Gao Y."/>
            <person name="Liu J."/>
            <person name="Shao H."/>
            <person name="Ye R."/>
            <person name="Li L."/>
            <person name="Wei W."/>
            <person name="Wang X."/>
            <person name="Wang C."/>
            <person name="Yang T."/>
            <person name="Huo Q."/>
            <person name="Li W."/>
            <person name="Guo W."/>
            <person name="Chen H."/>
            <person name="Zhou L."/>
            <person name="Ni X."/>
            <person name="Tian J."/>
            <person name="Zhou Y."/>
            <person name="Sheng Y."/>
            <person name="Liu T."/>
            <person name="Pan Y."/>
            <person name="Xia L."/>
            <person name="Li J."/>
            <person name="Zhao F."/>
            <person name="Cao W."/>
        </authorList>
    </citation>
    <scope>NUCLEOTIDE SEQUENCE</scope>
    <source>
        <strain evidence="1">Hyas-2018</strain>
    </source>
</reference>
<accession>A0ACB7SXC1</accession>